<keyword evidence="2" id="KW-1185">Reference proteome</keyword>
<accession>A0AAV2Z996</accession>
<evidence type="ECO:0000313" key="1">
    <source>
        <dbReference type="EMBL" id="DBA03986.1"/>
    </source>
</evidence>
<reference evidence="1" key="2">
    <citation type="journal article" date="2023" name="Microbiol Resour">
        <title>Decontamination and Annotation of the Draft Genome Sequence of the Oomycete Lagenidium giganteum ARSEF 373.</title>
        <authorList>
            <person name="Morgan W.R."/>
            <person name="Tartar A."/>
        </authorList>
    </citation>
    <scope>NUCLEOTIDE SEQUENCE</scope>
    <source>
        <strain evidence="1">ARSEF 373</strain>
    </source>
</reference>
<protein>
    <submittedName>
        <fullName evidence="1">Uncharacterized protein</fullName>
    </submittedName>
</protein>
<evidence type="ECO:0000313" key="2">
    <source>
        <dbReference type="Proteomes" id="UP001146120"/>
    </source>
</evidence>
<dbReference type="EMBL" id="DAKRPA010000013">
    <property type="protein sequence ID" value="DBA03986.1"/>
    <property type="molecule type" value="Genomic_DNA"/>
</dbReference>
<dbReference type="Proteomes" id="UP001146120">
    <property type="component" value="Unassembled WGS sequence"/>
</dbReference>
<organism evidence="1 2">
    <name type="scientific">Lagenidium giganteum</name>
    <dbReference type="NCBI Taxonomy" id="4803"/>
    <lineage>
        <taxon>Eukaryota</taxon>
        <taxon>Sar</taxon>
        <taxon>Stramenopiles</taxon>
        <taxon>Oomycota</taxon>
        <taxon>Peronosporomycetes</taxon>
        <taxon>Pythiales</taxon>
        <taxon>Pythiaceae</taxon>
    </lineage>
</organism>
<dbReference type="AlphaFoldDB" id="A0AAV2Z996"/>
<name>A0AAV2Z996_9STRA</name>
<sequence>MKYTKALSDKLFSNKRTAVSIKAAEKYQHIHEVNLLDLSTSENRARFCGIFESPELPVRTPK</sequence>
<gene>
    <name evidence="1" type="ORF">N0F65_010639</name>
</gene>
<reference evidence="1" key="1">
    <citation type="submission" date="2022-11" db="EMBL/GenBank/DDBJ databases">
        <authorList>
            <person name="Morgan W.R."/>
            <person name="Tartar A."/>
        </authorList>
    </citation>
    <scope>NUCLEOTIDE SEQUENCE</scope>
    <source>
        <strain evidence="1">ARSEF 373</strain>
    </source>
</reference>
<proteinExistence type="predicted"/>
<comment type="caution">
    <text evidence="1">The sequence shown here is derived from an EMBL/GenBank/DDBJ whole genome shotgun (WGS) entry which is preliminary data.</text>
</comment>